<keyword evidence="2" id="KW-1185">Reference proteome</keyword>
<evidence type="ECO:0000313" key="2">
    <source>
        <dbReference type="Proteomes" id="UP000011713"/>
    </source>
</evidence>
<accession>M4BVU3</accession>
<dbReference type="InParanoid" id="M4BVU3"/>
<dbReference type="HOGENOM" id="CLU_2042562_0_0_1"/>
<proteinExistence type="predicted"/>
<dbReference type="EnsemblProtists" id="HpaT810637">
    <property type="protein sequence ID" value="HpaP810637"/>
    <property type="gene ID" value="HpaG810637"/>
</dbReference>
<protein>
    <recommendedName>
        <fullName evidence="3">RxLR effector candidate protein</fullName>
    </recommendedName>
</protein>
<dbReference type="Pfam" id="PF14223">
    <property type="entry name" value="Retrotran_gag_2"/>
    <property type="match status" value="1"/>
</dbReference>
<dbReference type="EMBL" id="JH597986">
    <property type="status" value="NOT_ANNOTATED_CDS"/>
    <property type="molecule type" value="Genomic_DNA"/>
</dbReference>
<dbReference type="AlphaFoldDB" id="M4BVU3"/>
<evidence type="ECO:0000313" key="1">
    <source>
        <dbReference type="EnsemblProtists" id="HpaP810637"/>
    </source>
</evidence>
<name>M4BVU3_HYAAE</name>
<organism evidence="1 2">
    <name type="scientific">Hyaloperonospora arabidopsidis (strain Emoy2)</name>
    <name type="common">Downy mildew agent</name>
    <name type="synonym">Peronospora arabidopsidis</name>
    <dbReference type="NCBI Taxonomy" id="559515"/>
    <lineage>
        <taxon>Eukaryota</taxon>
        <taxon>Sar</taxon>
        <taxon>Stramenopiles</taxon>
        <taxon>Oomycota</taxon>
        <taxon>Peronosporomycetes</taxon>
        <taxon>Peronosporales</taxon>
        <taxon>Peronosporaceae</taxon>
        <taxon>Hyaloperonospora</taxon>
    </lineage>
</organism>
<dbReference type="eggNOG" id="KOG0017">
    <property type="taxonomic scope" value="Eukaryota"/>
</dbReference>
<sequence>MQIMHVIDTTNARDAWGRLTKFHRTQDMANRLYLNEKFALFKYTVLSISGHATELEDFLMKMTRTGCVPSEDDVRAVVLRIACMLRKLSPVFTNVRDKLGNFRDLVSKLMADEERQRQQHG</sequence>
<reference evidence="1" key="2">
    <citation type="submission" date="2015-06" db="UniProtKB">
        <authorList>
            <consortium name="EnsemblProtists"/>
        </authorList>
    </citation>
    <scope>IDENTIFICATION</scope>
    <source>
        <strain evidence="1">Emoy2</strain>
    </source>
</reference>
<dbReference type="Proteomes" id="UP000011713">
    <property type="component" value="Unassembled WGS sequence"/>
</dbReference>
<dbReference type="VEuPathDB" id="FungiDB:HpaG810637"/>
<dbReference type="STRING" id="559515.M4BVU3"/>
<reference evidence="2" key="1">
    <citation type="journal article" date="2010" name="Science">
        <title>Signatures of adaptation to obligate biotrophy in the Hyaloperonospora arabidopsidis genome.</title>
        <authorList>
            <person name="Baxter L."/>
            <person name="Tripathy S."/>
            <person name="Ishaque N."/>
            <person name="Boot N."/>
            <person name="Cabral A."/>
            <person name="Kemen E."/>
            <person name="Thines M."/>
            <person name="Ah-Fong A."/>
            <person name="Anderson R."/>
            <person name="Badejoko W."/>
            <person name="Bittner-Eddy P."/>
            <person name="Boore J.L."/>
            <person name="Chibucos M.C."/>
            <person name="Coates M."/>
            <person name="Dehal P."/>
            <person name="Delehaunty K."/>
            <person name="Dong S."/>
            <person name="Downton P."/>
            <person name="Dumas B."/>
            <person name="Fabro G."/>
            <person name="Fronick C."/>
            <person name="Fuerstenberg S.I."/>
            <person name="Fulton L."/>
            <person name="Gaulin E."/>
            <person name="Govers F."/>
            <person name="Hughes L."/>
            <person name="Humphray S."/>
            <person name="Jiang R.H."/>
            <person name="Judelson H."/>
            <person name="Kamoun S."/>
            <person name="Kyung K."/>
            <person name="Meijer H."/>
            <person name="Minx P."/>
            <person name="Morris P."/>
            <person name="Nelson J."/>
            <person name="Phuntumart V."/>
            <person name="Qutob D."/>
            <person name="Rehmany A."/>
            <person name="Rougon-Cardoso A."/>
            <person name="Ryden P."/>
            <person name="Torto-Alalibo T."/>
            <person name="Studholme D."/>
            <person name="Wang Y."/>
            <person name="Win J."/>
            <person name="Wood J."/>
            <person name="Clifton S.W."/>
            <person name="Rogers J."/>
            <person name="Van den Ackerveken G."/>
            <person name="Jones J.D."/>
            <person name="McDowell J.M."/>
            <person name="Beynon J."/>
            <person name="Tyler B.M."/>
        </authorList>
    </citation>
    <scope>NUCLEOTIDE SEQUENCE [LARGE SCALE GENOMIC DNA]</scope>
    <source>
        <strain evidence="2">Emoy2</strain>
    </source>
</reference>
<evidence type="ECO:0008006" key="3">
    <source>
        <dbReference type="Google" id="ProtNLM"/>
    </source>
</evidence>